<gene>
    <name evidence="4" type="ORF">D6Z83_12105</name>
    <name evidence="5" type="ORF">EBE87_13840</name>
</gene>
<keyword evidence="1" id="KW-0902">Two-component regulatory system</keyword>
<evidence type="ECO:0000313" key="4">
    <source>
        <dbReference type="EMBL" id="RKK03924.1"/>
    </source>
</evidence>
<dbReference type="Gene3D" id="1.20.120.160">
    <property type="entry name" value="HPT domain"/>
    <property type="match status" value="1"/>
</dbReference>
<dbReference type="SUPFAM" id="SSF47226">
    <property type="entry name" value="Histidine-containing phosphotransfer domain, HPT domain"/>
    <property type="match status" value="1"/>
</dbReference>
<dbReference type="InParanoid" id="A0A3A9JJR2"/>
<keyword evidence="6" id="KW-1185">Reference proteome</keyword>
<protein>
    <submittedName>
        <fullName evidence="4">Hpt domain-containing protein</fullName>
    </submittedName>
</protein>
<dbReference type="Proteomes" id="UP000274097">
    <property type="component" value="Unassembled WGS sequence"/>
</dbReference>
<feature type="domain" description="HPt" evidence="3">
    <location>
        <begin position="43"/>
        <end position="133"/>
    </location>
</feature>
<sequence>MAPTLKTLCDSDRFVDQEFGFCNLPVVKAIDPEIARQLAAELPHDVFVGVVRTFEADLARLVQQMVDALKAGDMDLYRRNAHSLAGAAGSIGARRLEALARQAMSPDVVAATDTVLELANEAKAALAELMSLSSADPPKV</sequence>
<dbReference type="GO" id="GO:0004672">
    <property type="term" value="F:protein kinase activity"/>
    <property type="evidence" value="ECO:0007669"/>
    <property type="project" value="UniProtKB-ARBA"/>
</dbReference>
<comment type="caution">
    <text evidence="4">The sequence shown here is derived from an EMBL/GenBank/DDBJ whole genome shotgun (WGS) entry which is preliminary data.</text>
</comment>
<evidence type="ECO:0000313" key="6">
    <source>
        <dbReference type="Proteomes" id="UP000274097"/>
    </source>
</evidence>
<dbReference type="EMBL" id="RFLX01000009">
    <property type="protein sequence ID" value="RMI20894.1"/>
    <property type="molecule type" value="Genomic_DNA"/>
</dbReference>
<evidence type="ECO:0000313" key="5">
    <source>
        <dbReference type="EMBL" id="RMI20894.1"/>
    </source>
</evidence>
<proteinExistence type="predicted"/>
<dbReference type="GO" id="GO:0000160">
    <property type="term" value="P:phosphorelay signal transduction system"/>
    <property type="evidence" value="ECO:0007669"/>
    <property type="project" value="UniProtKB-KW"/>
</dbReference>
<evidence type="ECO:0000256" key="1">
    <source>
        <dbReference type="ARBA" id="ARBA00023012"/>
    </source>
</evidence>
<dbReference type="Proteomes" id="UP000278036">
    <property type="component" value="Unassembled WGS sequence"/>
</dbReference>
<accession>A0A3A9JJR2</accession>
<evidence type="ECO:0000256" key="2">
    <source>
        <dbReference type="PROSITE-ProRule" id="PRU00110"/>
    </source>
</evidence>
<evidence type="ECO:0000313" key="7">
    <source>
        <dbReference type="Proteomes" id="UP000278036"/>
    </source>
</evidence>
<dbReference type="SMART" id="SM00073">
    <property type="entry name" value="HPT"/>
    <property type="match status" value="1"/>
</dbReference>
<dbReference type="PROSITE" id="PS50894">
    <property type="entry name" value="HPT"/>
    <property type="match status" value="1"/>
</dbReference>
<dbReference type="InterPro" id="IPR036641">
    <property type="entry name" value="HPT_dom_sf"/>
</dbReference>
<keyword evidence="2" id="KW-0597">Phosphoprotein</keyword>
<dbReference type="EMBL" id="RAQU01000063">
    <property type="protein sequence ID" value="RKK03924.1"/>
    <property type="molecule type" value="Genomic_DNA"/>
</dbReference>
<dbReference type="InterPro" id="IPR008207">
    <property type="entry name" value="Sig_transdc_His_kin_Hpt_dom"/>
</dbReference>
<name>A0A3A9JJR2_9PROT</name>
<dbReference type="AlphaFoldDB" id="A0A3A9JJR2"/>
<feature type="modified residue" description="Phosphohistidine" evidence="2">
    <location>
        <position position="82"/>
    </location>
</feature>
<dbReference type="Pfam" id="PF01627">
    <property type="entry name" value="Hpt"/>
    <property type="match status" value="1"/>
</dbReference>
<reference evidence="4 7" key="1">
    <citation type="submission" date="2018-09" db="EMBL/GenBank/DDBJ databases">
        <title>Roseomonas sp. nov., isolated from feces of Tibetan antelopes in the Qinghai-Tibet plateau, China.</title>
        <authorList>
            <person name="Tian Z."/>
        </authorList>
    </citation>
    <scope>NUCLEOTIDE SEQUENCE [LARGE SCALE GENOMIC DNA]</scope>
    <source>
        <strain evidence="5 6">Z23</strain>
        <strain evidence="4 7">Z24</strain>
    </source>
</reference>
<organism evidence="4 7">
    <name type="scientific">Teichococcus wenyumeiae</name>
    <dbReference type="NCBI Taxonomy" id="2478470"/>
    <lineage>
        <taxon>Bacteria</taxon>
        <taxon>Pseudomonadati</taxon>
        <taxon>Pseudomonadota</taxon>
        <taxon>Alphaproteobacteria</taxon>
        <taxon>Acetobacterales</taxon>
        <taxon>Roseomonadaceae</taxon>
        <taxon>Roseomonas</taxon>
    </lineage>
</organism>
<evidence type="ECO:0000259" key="3">
    <source>
        <dbReference type="PROSITE" id="PS50894"/>
    </source>
</evidence>